<evidence type="ECO:0000256" key="6">
    <source>
        <dbReference type="ARBA" id="ARBA00022840"/>
    </source>
</evidence>
<dbReference type="Gene3D" id="3.40.1190.20">
    <property type="match status" value="1"/>
</dbReference>
<dbReference type="NCBIfam" id="NF002904">
    <property type="entry name" value="PRK03512.1"/>
    <property type="match status" value="1"/>
</dbReference>
<accession>A0A346NRP5</accession>
<keyword evidence="7 13" id="KW-0460">Magnesium</keyword>
<protein>
    <recommendedName>
        <fullName evidence="13">Thiamine-phosphate synthase</fullName>
        <shortName evidence="13">TP synthase</shortName>
        <shortName evidence="13">TPS</shortName>
        <ecNumber evidence="13">2.5.1.3</ecNumber>
    </recommendedName>
    <alternativeName>
        <fullName evidence="13">Thiamine-phosphate pyrophosphorylase</fullName>
        <shortName evidence="13">TMP pyrophosphorylase</shortName>
        <shortName evidence="13">TMP-PPase</shortName>
    </alternativeName>
</protein>
<evidence type="ECO:0000256" key="5">
    <source>
        <dbReference type="ARBA" id="ARBA00022777"/>
    </source>
</evidence>
<evidence type="ECO:0000256" key="10">
    <source>
        <dbReference type="ARBA" id="ARBA00047334"/>
    </source>
</evidence>
<organism evidence="16 17">
    <name type="scientific">Salinimonas sediminis</name>
    <dbReference type="NCBI Taxonomy" id="2303538"/>
    <lineage>
        <taxon>Bacteria</taxon>
        <taxon>Pseudomonadati</taxon>
        <taxon>Pseudomonadota</taxon>
        <taxon>Gammaproteobacteria</taxon>
        <taxon>Alteromonadales</taxon>
        <taxon>Alteromonadaceae</taxon>
        <taxon>Alteromonas/Salinimonas group</taxon>
        <taxon>Salinimonas</taxon>
    </lineage>
</organism>
<dbReference type="PANTHER" id="PTHR20858:SF17">
    <property type="entry name" value="HYDROXYMETHYLPYRIMIDINE_PHOSPHOMETHYLPYRIMIDINE KINASE THI20-RELATED"/>
    <property type="match status" value="1"/>
</dbReference>
<keyword evidence="9" id="KW-0511">Multifunctional enzyme</keyword>
<feature type="domain" description="Pyridoxamine kinase/Phosphomethylpyrimidine kinase" evidence="15">
    <location>
        <begin position="15"/>
        <end position="240"/>
    </location>
</feature>
<evidence type="ECO:0000256" key="13">
    <source>
        <dbReference type="HAMAP-Rule" id="MF_00097"/>
    </source>
</evidence>
<evidence type="ECO:0000256" key="12">
    <source>
        <dbReference type="ARBA" id="ARBA00047883"/>
    </source>
</evidence>
<dbReference type="GO" id="GO:0005829">
    <property type="term" value="C:cytosol"/>
    <property type="evidence" value="ECO:0007669"/>
    <property type="project" value="TreeGrafter"/>
</dbReference>
<dbReference type="CDD" id="cd00564">
    <property type="entry name" value="TMP_TenI"/>
    <property type="match status" value="1"/>
</dbReference>
<comment type="catalytic activity">
    <reaction evidence="12 13">
        <text>2-[(2R,5Z)-2-carboxy-4-methylthiazol-5(2H)-ylidene]ethyl phosphate + 4-amino-2-methyl-5-(diphosphooxymethyl)pyrimidine + 2 H(+) = thiamine phosphate + CO2 + diphosphate</text>
        <dbReference type="Rhea" id="RHEA:47844"/>
        <dbReference type="ChEBI" id="CHEBI:15378"/>
        <dbReference type="ChEBI" id="CHEBI:16526"/>
        <dbReference type="ChEBI" id="CHEBI:33019"/>
        <dbReference type="ChEBI" id="CHEBI:37575"/>
        <dbReference type="ChEBI" id="CHEBI:57841"/>
        <dbReference type="ChEBI" id="CHEBI:62899"/>
        <dbReference type="EC" id="2.5.1.3"/>
    </reaction>
</comment>
<dbReference type="UniPathway" id="UPA00060">
    <property type="reaction ID" value="UER00138"/>
</dbReference>
<dbReference type="Proteomes" id="UP000262073">
    <property type="component" value="Chromosome"/>
</dbReference>
<dbReference type="EMBL" id="CP031769">
    <property type="protein sequence ID" value="AXR08202.1"/>
    <property type="molecule type" value="Genomic_DNA"/>
</dbReference>
<dbReference type="InterPro" id="IPR013785">
    <property type="entry name" value="Aldolase_TIM"/>
</dbReference>
<dbReference type="GO" id="GO:0008972">
    <property type="term" value="F:phosphomethylpyrimidine kinase activity"/>
    <property type="evidence" value="ECO:0007669"/>
    <property type="project" value="InterPro"/>
</dbReference>
<comment type="catalytic activity">
    <reaction evidence="10 13">
        <text>4-methyl-5-(2-phosphooxyethyl)-thiazole + 4-amino-2-methyl-5-(diphosphooxymethyl)pyrimidine + H(+) = thiamine phosphate + diphosphate</text>
        <dbReference type="Rhea" id="RHEA:22328"/>
        <dbReference type="ChEBI" id="CHEBI:15378"/>
        <dbReference type="ChEBI" id="CHEBI:33019"/>
        <dbReference type="ChEBI" id="CHEBI:37575"/>
        <dbReference type="ChEBI" id="CHEBI:57841"/>
        <dbReference type="ChEBI" id="CHEBI:58296"/>
        <dbReference type="EC" id="2.5.1.3"/>
    </reaction>
</comment>
<dbReference type="GO" id="GO:0008902">
    <property type="term" value="F:hydroxymethylpyrimidine kinase activity"/>
    <property type="evidence" value="ECO:0007669"/>
    <property type="project" value="TreeGrafter"/>
</dbReference>
<dbReference type="RefSeq" id="WP_117318411.1">
    <property type="nucleotide sequence ID" value="NZ_CP031769.1"/>
</dbReference>
<dbReference type="InterPro" id="IPR029056">
    <property type="entry name" value="Ribokinase-like"/>
</dbReference>
<keyword evidence="17" id="KW-1185">Reference proteome</keyword>
<feature type="binding site" evidence="13">
    <location>
        <position position="382"/>
    </location>
    <ligand>
        <name>4-amino-2-methyl-5-(diphosphooxymethyl)pyrimidine</name>
        <dbReference type="ChEBI" id="CHEBI:57841"/>
    </ligand>
</feature>
<evidence type="ECO:0000256" key="4">
    <source>
        <dbReference type="ARBA" id="ARBA00022741"/>
    </source>
</evidence>
<dbReference type="SUPFAM" id="SSF51391">
    <property type="entry name" value="Thiamin phosphate synthase"/>
    <property type="match status" value="1"/>
</dbReference>
<gene>
    <name evidence="13" type="primary">thiE</name>
    <name evidence="16" type="ORF">D0Y50_18690</name>
</gene>
<feature type="binding site" evidence="13">
    <location>
        <position position="440"/>
    </location>
    <ligand>
        <name>2-[(2R,5Z)-2-carboxy-4-methylthiazol-5(2H)-ylidene]ethyl phosphate</name>
        <dbReference type="ChEBI" id="CHEBI:62899"/>
    </ligand>
</feature>
<dbReference type="Pfam" id="PF02581">
    <property type="entry name" value="TMP-TENI"/>
    <property type="match status" value="1"/>
</dbReference>
<feature type="binding site" evidence="13">
    <location>
        <position position="344"/>
    </location>
    <ligand>
        <name>Mg(2+)</name>
        <dbReference type="ChEBI" id="CHEBI:18420"/>
    </ligand>
</feature>
<evidence type="ECO:0000259" key="15">
    <source>
        <dbReference type="Pfam" id="PF08543"/>
    </source>
</evidence>
<evidence type="ECO:0000313" key="16">
    <source>
        <dbReference type="EMBL" id="AXR08202.1"/>
    </source>
</evidence>
<dbReference type="Pfam" id="PF08543">
    <property type="entry name" value="Phos_pyr_kin"/>
    <property type="match status" value="1"/>
</dbReference>
<dbReference type="InterPro" id="IPR022998">
    <property type="entry name" value="ThiamineP_synth_TenI"/>
</dbReference>
<keyword evidence="4" id="KW-0547">Nucleotide-binding</keyword>
<dbReference type="GO" id="GO:0009228">
    <property type="term" value="P:thiamine biosynthetic process"/>
    <property type="evidence" value="ECO:0007669"/>
    <property type="project" value="UniProtKB-KW"/>
</dbReference>
<evidence type="ECO:0000256" key="3">
    <source>
        <dbReference type="ARBA" id="ARBA00022723"/>
    </source>
</evidence>
<dbReference type="PANTHER" id="PTHR20858">
    <property type="entry name" value="PHOSPHOMETHYLPYRIMIDINE KINASE"/>
    <property type="match status" value="1"/>
</dbReference>
<feature type="binding site" evidence="13">
    <location>
        <position position="411"/>
    </location>
    <ligand>
        <name>4-amino-2-methyl-5-(diphosphooxymethyl)pyrimidine</name>
        <dbReference type="ChEBI" id="CHEBI:57841"/>
    </ligand>
</feature>
<dbReference type="InterPro" id="IPR013749">
    <property type="entry name" value="PM/HMP-P_kinase-1"/>
</dbReference>
<reference evidence="16 17" key="1">
    <citation type="submission" date="2018-08" db="EMBL/GenBank/DDBJ databases">
        <title>Salinimonas sediminis sp. nov., a piezophilic bacterium isolated from a deep-sea sediment sample from the New Britain Trench.</title>
        <authorList>
            <person name="Cao J."/>
        </authorList>
    </citation>
    <scope>NUCLEOTIDE SEQUENCE [LARGE SCALE GENOMIC DNA]</scope>
    <source>
        <strain evidence="16 17">N102</strain>
    </source>
</reference>
<dbReference type="GO" id="GO:0000287">
    <property type="term" value="F:magnesium ion binding"/>
    <property type="evidence" value="ECO:0007669"/>
    <property type="project" value="UniProtKB-UniRule"/>
</dbReference>
<comment type="function">
    <text evidence="13">Condenses 4-methyl-5-(beta-hydroxyethyl)thiazole monophosphate (THZ-P) and 2-methyl-4-amino-5-hydroxymethyl pyrimidine pyrophosphate (HMP-PP) to form thiamine monophosphate (TMP).</text>
</comment>
<evidence type="ECO:0000256" key="2">
    <source>
        <dbReference type="ARBA" id="ARBA00022679"/>
    </source>
</evidence>
<feature type="binding site" evidence="13">
    <location>
        <position position="363"/>
    </location>
    <ligand>
        <name>Mg(2+)</name>
        <dbReference type="ChEBI" id="CHEBI:18420"/>
    </ligand>
</feature>
<dbReference type="GO" id="GO:0009229">
    <property type="term" value="P:thiamine diphosphate biosynthetic process"/>
    <property type="evidence" value="ECO:0007669"/>
    <property type="project" value="UniProtKB-UniRule"/>
</dbReference>
<sequence length="486" mass="51113">MTAHPAVIGCIGGIDTSGGAGLARDAITVAGLHGQCWQVPTLVSQQSHQYHHATYALDCQVLAQALSILVDALPAAIKLGAIANDAQAQCILDQLTAIPATVPVIWDPVQISSAHGRLGQLSQSLINTLLTRCTLVTPNLPELGLLSGQSDSTLALSWLRANGPQYLLVKGGHAQHAQATDILYSPAHTWHFAGPRVPDIDMRGSGCITATAIACFMAKGYNCEDAVCLAKAVLSESYHTARPVAATQALAPAPHWPENADYFPVTQRNTALASSATGFGPLDQPYFGLYPVVDSIDWLQRVLAAGVSIAQLRIKATNPDILHQQVHQAVALGRKYQSQVFINDHWQLAIEAGAYGVHLGQDDLTTADLAAIANARLRLGVSTHGYAELCRVLPLMPSYIALGHVYPTSTKRMPSQPQGPARLAAYQALCGSIPTVAIGGIGPAQIPSVRAAGVHNVAVVSAITRAANPPAAIAQLQEALANVQRA</sequence>
<feature type="binding site" evidence="13">
    <location>
        <begin position="460"/>
        <end position="461"/>
    </location>
    <ligand>
        <name>2-[(2R,5Z)-2-carboxy-4-methylthiazol-5(2H)-ylidene]ethyl phosphate</name>
        <dbReference type="ChEBI" id="CHEBI:62899"/>
    </ligand>
</feature>
<feature type="domain" description="Thiamine phosphate synthase/TenI" evidence="14">
    <location>
        <begin position="295"/>
        <end position="463"/>
    </location>
</feature>
<comment type="catalytic activity">
    <reaction evidence="11 13">
        <text>2-(2-carboxy-4-methylthiazol-5-yl)ethyl phosphate + 4-amino-2-methyl-5-(diphosphooxymethyl)pyrimidine + 2 H(+) = thiamine phosphate + CO2 + diphosphate</text>
        <dbReference type="Rhea" id="RHEA:47848"/>
        <dbReference type="ChEBI" id="CHEBI:15378"/>
        <dbReference type="ChEBI" id="CHEBI:16526"/>
        <dbReference type="ChEBI" id="CHEBI:33019"/>
        <dbReference type="ChEBI" id="CHEBI:37575"/>
        <dbReference type="ChEBI" id="CHEBI:57841"/>
        <dbReference type="ChEBI" id="CHEBI:62890"/>
        <dbReference type="EC" id="2.5.1.3"/>
    </reaction>
</comment>
<feature type="binding site" evidence="13">
    <location>
        <begin position="311"/>
        <end position="315"/>
    </location>
    <ligand>
        <name>4-amino-2-methyl-5-(diphosphooxymethyl)pyrimidine</name>
        <dbReference type="ChEBI" id="CHEBI:57841"/>
    </ligand>
</feature>
<feature type="binding site" evidence="13">
    <location>
        <begin position="408"/>
        <end position="410"/>
    </location>
    <ligand>
        <name>2-[(2R,5Z)-2-carboxy-4-methylthiazol-5(2H)-ylidene]ethyl phosphate</name>
        <dbReference type="ChEBI" id="CHEBI:62899"/>
    </ligand>
</feature>
<keyword evidence="6" id="KW-0067">ATP-binding</keyword>
<name>A0A346NRP5_9ALTE</name>
<keyword evidence="2 13" id="KW-0808">Transferase</keyword>
<dbReference type="FunFam" id="3.20.20.70:FF:000064">
    <property type="entry name" value="Thiamine-phosphate synthase"/>
    <property type="match status" value="1"/>
</dbReference>
<dbReference type="EC" id="2.5.1.3" evidence="13"/>
<dbReference type="Gene3D" id="3.20.20.70">
    <property type="entry name" value="Aldolase class I"/>
    <property type="match status" value="1"/>
</dbReference>
<dbReference type="CDD" id="cd01169">
    <property type="entry name" value="HMPP_kinase"/>
    <property type="match status" value="1"/>
</dbReference>
<comment type="similarity">
    <text evidence="13">Belongs to the thiamine-phosphate synthase family.</text>
</comment>
<dbReference type="InterPro" id="IPR034291">
    <property type="entry name" value="TMP_synthase"/>
</dbReference>
<dbReference type="GO" id="GO:0004789">
    <property type="term" value="F:thiamine-phosphate diphosphorylase activity"/>
    <property type="evidence" value="ECO:0007669"/>
    <property type="project" value="UniProtKB-UniRule"/>
</dbReference>
<evidence type="ECO:0000313" key="17">
    <source>
        <dbReference type="Proteomes" id="UP000262073"/>
    </source>
</evidence>
<dbReference type="OrthoDB" id="9810880at2"/>
<keyword evidence="3 13" id="KW-0479">Metal-binding</keyword>
<evidence type="ECO:0000256" key="1">
    <source>
        <dbReference type="ARBA" id="ARBA00005165"/>
    </source>
</evidence>
<evidence type="ECO:0000256" key="11">
    <source>
        <dbReference type="ARBA" id="ARBA00047851"/>
    </source>
</evidence>
<dbReference type="AlphaFoldDB" id="A0A346NRP5"/>
<proteinExistence type="inferred from homology"/>
<evidence type="ECO:0000256" key="8">
    <source>
        <dbReference type="ARBA" id="ARBA00022977"/>
    </source>
</evidence>
<dbReference type="NCBIfam" id="TIGR00693">
    <property type="entry name" value="thiE"/>
    <property type="match status" value="1"/>
</dbReference>
<dbReference type="GO" id="GO:0005524">
    <property type="term" value="F:ATP binding"/>
    <property type="evidence" value="ECO:0007669"/>
    <property type="project" value="UniProtKB-KW"/>
</dbReference>
<dbReference type="HAMAP" id="MF_00097">
    <property type="entry name" value="TMP_synthase"/>
    <property type="match status" value="1"/>
</dbReference>
<keyword evidence="5" id="KW-0418">Kinase</keyword>
<dbReference type="InterPro" id="IPR004399">
    <property type="entry name" value="HMP/HMP-P_kinase_dom"/>
</dbReference>
<dbReference type="KEGG" id="salm:D0Y50_18690"/>
<keyword evidence="8 13" id="KW-0784">Thiamine biosynthesis</keyword>
<comment type="cofactor">
    <cofactor evidence="13">
        <name>Mg(2+)</name>
        <dbReference type="ChEBI" id="CHEBI:18420"/>
    </cofactor>
    <text evidence="13">Binds 1 Mg(2+) ion per subunit.</text>
</comment>
<dbReference type="InterPro" id="IPR036206">
    <property type="entry name" value="ThiamineP_synth_sf"/>
</dbReference>
<comment type="pathway">
    <text evidence="1 13">Cofactor biosynthesis; thiamine diphosphate biosynthesis; thiamine phosphate from 4-amino-2-methyl-5-diphosphomethylpyrimidine and 4-methyl-5-(2-phosphoethyl)-thiazole: step 1/1.</text>
</comment>
<evidence type="ECO:0000259" key="14">
    <source>
        <dbReference type="Pfam" id="PF02581"/>
    </source>
</evidence>
<evidence type="ECO:0000256" key="7">
    <source>
        <dbReference type="ARBA" id="ARBA00022842"/>
    </source>
</evidence>
<evidence type="ECO:0000256" key="9">
    <source>
        <dbReference type="ARBA" id="ARBA00023268"/>
    </source>
</evidence>
<feature type="binding site" evidence="13">
    <location>
        <position position="343"/>
    </location>
    <ligand>
        <name>4-amino-2-methyl-5-(diphosphooxymethyl)pyrimidine</name>
        <dbReference type="ChEBI" id="CHEBI:57841"/>
    </ligand>
</feature>
<dbReference type="SUPFAM" id="SSF53613">
    <property type="entry name" value="Ribokinase-like"/>
    <property type="match status" value="1"/>
</dbReference>